<comment type="caution">
    <text evidence="2">The sequence shown here is derived from an EMBL/GenBank/DDBJ whole genome shotgun (WGS) entry which is preliminary data.</text>
</comment>
<dbReference type="EMBL" id="QOHO01000031">
    <property type="protein sequence ID" value="RFZ78781.1"/>
    <property type="molecule type" value="Genomic_DNA"/>
</dbReference>
<dbReference type="Pfam" id="PF11195">
    <property type="entry name" value="Tad2-like"/>
    <property type="match status" value="1"/>
</dbReference>
<evidence type="ECO:0000313" key="2">
    <source>
        <dbReference type="EMBL" id="RFZ78781.1"/>
    </source>
</evidence>
<accession>A0A3E2ND16</accession>
<evidence type="ECO:0000259" key="1">
    <source>
        <dbReference type="Pfam" id="PF11195"/>
    </source>
</evidence>
<dbReference type="InterPro" id="IPR021361">
    <property type="entry name" value="Tad2-like_dom"/>
</dbReference>
<feature type="domain" description="Thoeris anti-defense 2-like" evidence="1">
    <location>
        <begin position="1"/>
        <end position="61"/>
    </location>
</feature>
<proteinExistence type="predicted"/>
<sequence>MFIHEAIKEAVDKKASIRRRKWSIFEWALMPTEPITGVGRHKSFCWNPTPDDLMADDWEVIE</sequence>
<evidence type="ECO:0000313" key="3">
    <source>
        <dbReference type="Proteomes" id="UP000260680"/>
    </source>
</evidence>
<dbReference type="RefSeq" id="WP_117417207.1">
    <property type="nucleotide sequence ID" value="NZ_QOHO01000031.1"/>
</dbReference>
<reference evidence="2 3" key="1">
    <citation type="submission" date="2018-07" db="EMBL/GenBank/DDBJ databases">
        <title>New species, Clostridium PI-S10-A1B.</title>
        <authorList>
            <person name="Krishna G."/>
            <person name="Summeta K."/>
            <person name="Shikha S."/>
            <person name="Prabhu P.B."/>
            <person name="Suresh K."/>
        </authorList>
    </citation>
    <scope>NUCLEOTIDE SEQUENCE [LARGE SCALE GENOMIC DNA]</scope>
    <source>
        <strain evidence="2 3">PI-S10-A1B</strain>
    </source>
</reference>
<dbReference type="OrthoDB" id="2300997at2"/>
<name>A0A3E2ND16_9FIRM</name>
<dbReference type="AlphaFoldDB" id="A0A3E2ND16"/>
<dbReference type="Proteomes" id="UP000260680">
    <property type="component" value="Unassembled WGS sequence"/>
</dbReference>
<organism evidence="2 3">
    <name type="scientific">Lacrimispora amygdalina</name>
    <dbReference type="NCBI Taxonomy" id="253257"/>
    <lineage>
        <taxon>Bacteria</taxon>
        <taxon>Bacillati</taxon>
        <taxon>Bacillota</taxon>
        <taxon>Clostridia</taxon>
        <taxon>Lachnospirales</taxon>
        <taxon>Lachnospiraceae</taxon>
        <taxon>Lacrimispora</taxon>
    </lineage>
</organism>
<protein>
    <recommendedName>
        <fullName evidence="1">Thoeris anti-defense 2-like domain-containing protein</fullName>
    </recommendedName>
</protein>
<gene>
    <name evidence="2" type="ORF">DS742_11765</name>
</gene>